<keyword evidence="2" id="KW-0547">Nucleotide-binding</keyword>
<feature type="active site" evidence="1">
    <location>
        <position position="206"/>
    </location>
</feature>
<keyword evidence="5" id="KW-1185">Reference proteome</keyword>
<dbReference type="Gene3D" id="1.10.10.10">
    <property type="entry name" value="Winged helix-like DNA-binding domain superfamily/Winged helix DNA-binding domain"/>
    <property type="match status" value="1"/>
</dbReference>
<feature type="binding site" evidence="2">
    <location>
        <position position="255"/>
    </location>
    <ligand>
        <name>ATP</name>
        <dbReference type="ChEBI" id="CHEBI:30616"/>
    </ligand>
</feature>
<dbReference type="InterPro" id="IPR036597">
    <property type="entry name" value="Fido-like_dom_sf"/>
</dbReference>
<feature type="binding site" evidence="2">
    <location>
        <begin position="247"/>
        <end position="248"/>
    </location>
    <ligand>
        <name>ATP</name>
        <dbReference type="ChEBI" id="CHEBI:30616"/>
    </ligand>
</feature>
<feature type="binding site" evidence="2">
    <location>
        <begin position="210"/>
        <end position="217"/>
    </location>
    <ligand>
        <name>ATP</name>
        <dbReference type="ChEBI" id="CHEBI:30616"/>
    </ligand>
</feature>
<dbReference type="STRING" id="279824.SAMN03080617_00156"/>
<proteinExistence type="predicted"/>
<dbReference type="SUPFAM" id="SSF140931">
    <property type="entry name" value="Fic-like"/>
    <property type="match status" value="1"/>
</dbReference>
<name>A0A1G5UXG4_9BACT</name>
<dbReference type="InterPro" id="IPR025230">
    <property type="entry name" value="DUF4172"/>
</dbReference>
<feature type="domain" description="Fido" evidence="3">
    <location>
        <begin position="113"/>
        <end position="269"/>
    </location>
</feature>
<dbReference type="RefSeq" id="WP_092728039.1">
    <property type="nucleotide sequence ID" value="NZ_FMXE01000002.1"/>
</dbReference>
<dbReference type="Proteomes" id="UP000198756">
    <property type="component" value="Unassembled WGS sequence"/>
</dbReference>
<dbReference type="GO" id="GO:0005524">
    <property type="term" value="F:ATP binding"/>
    <property type="evidence" value="ECO:0007669"/>
    <property type="project" value="UniProtKB-KW"/>
</dbReference>
<dbReference type="PROSITE" id="PS51459">
    <property type="entry name" value="FIDO"/>
    <property type="match status" value="1"/>
</dbReference>
<keyword evidence="2" id="KW-0067">ATP-binding</keyword>
<accession>A0A1G5UXG4</accession>
<protein>
    <submittedName>
        <fullName evidence="4">Fic family protein</fullName>
    </submittedName>
</protein>
<dbReference type="InterPro" id="IPR036388">
    <property type="entry name" value="WH-like_DNA-bd_sf"/>
</dbReference>
<dbReference type="PANTHER" id="PTHR13504">
    <property type="entry name" value="FIDO DOMAIN-CONTAINING PROTEIN DDB_G0283145"/>
    <property type="match status" value="1"/>
</dbReference>
<evidence type="ECO:0000259" key="3">
    <source>
        <dbReference type="PROSITE" id="PS51459"/>
    </source>
</evidence>
<organism evidence="4 5">
    <name type="scientific">Algoriphagus alkaliphilus</name>
    <dbReference type="NCBI Taxonomy" id="279824"/>
    <lineage>
        <taxon>Bacteria</taxon>
        <taxon>Pseudomonadati</taxon>
        <taxon>Bacteroidota</taxon>
        <taxon>Cytophagia</taxon>
        <taxon>Cytophagales</taxon>
        <taxon>Cyclobacteriaceae</taxon>
        <taxon>Algoriphagus</taxon>
    </lineage>
</organism>
<sequence>MTWNWEGKDWPNFTFDLSAIQSELDEFFILAGELLGVSKVVSDKDKQIFMLEIITNEALKTSEIEGEIFNRGSVQSSIQRHFGLKSEGKKPNPAEFGIAEMMVDLYRSFDKSLSHDLLFSWHSMLTNGRRDLVDIGRYRASPEPMQVVSGHLGRPIVHFEGPPSTSVFGEMEKFMNWFSDTSKTGSKSLHPVVRAGIAHLYFVSIHPFEDGNGRIGRAVAEKALSEGLGYPSLISLSQTIEKSKKQYYVALEKNNKQMEISDWLIYFAKTVIQAQRRSIDLVEFILAKTKLFDALNPILNDRQRKVLDRIFREGLDGFQGGLGLKNYLTITGTSRATATRDLQELVEMGALYKTGELKSTRYFLKLKV</sequence>
<dbReference type="AlphaFoldDB" id="A0A1G5UXG4"/>
<evidence type="ECO:0000313" key="5">
    <source>
        <dbReference type="Proteomes" id="UP000198756"/>
    </source>
</evidence>
<evidence type="ECO:0000313" key="4">
    <source>
        <dbReference type="EMBL" id="SDA38303.1"/>
    </source>
</evidence>
<dbReference type="Pfam" id="PF13776">
    <property type="entry name" value="DUF4172"/>
    <property type="match status" value="1"/>
</dbReference>
<evidence type="ECO:0000256" key="2">
    <source>
        <dbReference type="PIRSR" id="PIRSR640198-2"/>
    </source>
</evidence>
<gene>
    <name evidence="4" type="ORF">SAMN03080617_00156</name>
</gene>
<reference evidence="5" key="1">
    <citation type="submission" date="2016-10" db="EMBL/GenBank/DDBJ databases">
        <authorList>
            <person name="Varghese N."/>
            <person name="Submissions S."/>
        </authorList>
    </citation>
    <scope>NUCLEOTIDE SEQUENCE [LARGE SCALE GENOMIC DNA]</scope>
    <source>
        <strain evidence="5">DSM 22703</strain>
    </source>
</reference>
<dbReference type="InterPro" id="IPR003812">
    <property type="entry name" value="Fido"/>
</dbReference>
<dbReference type="OrthoDB" id="9814400at2"/>
<evidence type="ECO:0000256" key="1">
    <source>
        <dbReference type="PIRSR" id="PIRSR640198-1"/>
    </source>
</evidence>
<dbReference type="Gene3D" id="1.10.3290.10">
    <property type="entry name" value="Fido-like domain"/>
    <property type="match status" value="1"/>
</dbReference>
<dbReference type="Pfam" id="PF02661">
    <property type="entry name" value="Fic"/>
    <property type="match status" value="1"/>
</dbReference>
<dbReference type="PANTHER" id="PTHR13504:SF33">
    <property type="entry name" value="FIC FAMILY PROTEIN"/>
    <property type="match status" value="1"/>
</dbReference>
<dbReference type="InterPro" id="IPR040198">
    <property type="entry name" value="Fido_containing"/>
</dbReference>
<dbReference type="EMBL" id="FMXE01000002">
    <property type="protein sequence ID" value="SDA38303.1"/>
    <property type="molecule type" value="Genomic_DNA"/>
</dbReference>